<protein>
    <recommendedName>
        <fullName evidence="3">DUF4406 domain-containing protein</fullName>
    </recommendedName>
</protein>
<dbReference type="RefSeq" id="WP_070947433.1">
    <property type="nucleotide sequence ID" value="NZ_MLIQ01000014.1"/>
</dbReference>
<dbReference type="EMBL" id="MLIQ01000014">
    <property type="protein sequence ID" value="OHU57058.1"/>
    <property type="molecule type" value="Genomic_DNA"/>
</dbReference>
<sequence length="199" mass="21672">MTKPDDQRLLPAARNVADTAPRQRGSGSGFPIATICGTMRLQRDMLSVADELTRQGYLVMMPLAVKDGSSLHNPTPITAEQLDRIHRAKIDMADLVVFVTAETCSLFDSTSRALYFGESTSAEWGYAKRLGKATTGVRVARRASRDAVIWIDDLDLESLTAADERSSVASTIARPPAAGRRSARRQPARVVSAHTFRIG</sequence>
<reference evidence="1 2" key="1">
    <citation type="submission" date="2016-10" db="EMBL/GenBank/DDBJ databases">
        <title>Evaluation of Human, Veterinary and Environmental Mycobacterium chelonae Isolates by Core Genome Phylogenomic Analysis, Targeted Gene Comparison, and Anti-microbial Susceptibility Patterns: A Tale of Mistaken Identities.</title>
        <authorList>
            <person name="Fogelson S.B."/>
            <person name="Camus A.C."/>
            <person name="Lorenz W."/>
            <person name="Vasireddy R."/>
            <person name="Vasireddy S."/>
            <person name="Smith T."/>
            <person name="Brown-Elliott B.A."/>
            <person name="Wallace R.J.Jr."/>
            <person name="Hasan N.A."/>
            <person name="Reischl U."/>
            <person name="Sanchez S."/>
        </authorList>
    </citation>
    <scope>NUCLEOTIDE SEQUENCE [LARGE SCALE GENOMIC DNA]</scope>
    <source>
        <strain evidence="1 2">15515</strain>
    </source>
</reference>
<proteinExistence type="predicted"/>
<dbReference type="Proteomes" id="UP000180043">
    <property type="component" value="Unassembled WGS sequence"/>
</dbReference>
<comment type="caution">
    <text evidence="1">The sequence shown here is derived from an EMBL/GenBank/DDBJ whole genome shotgun (WGS) entry which is preliminary data.</text>
</comment>
<accession>A0A1S1LTQ0</accession>
<name>A0A1S1LTQ0_MYCCH</name>
<evidence type="ECO:0000313" key="2">
    <source>
        <dbReference type="Proteomes" id="UP000180043"/>
    </source>
</evidence>
<evidence type="ECO:0008006" key="3">
    <source>
        <dbReference type="Google" id="ProtNLM"/>
    </source>
</evidence>
<organism evidence="1 2">
    <name type="scientific">Mycobacteroides chelonae</name>
    <name type="common">Mycobacterium chelonae</name>
    <dbReference type="NCBI Taxonomy" id="1774"/>
    <lineage>
        <taxon>Bacteria</taxon>
        <taxon>Bacillati</taxon>
        <taxon>Actinomycetota</taxon>
        <taxon>Actinomycetes</taxon>
        <taxon>Mycobacteriales</taxon>
        <taxon>Mycobacteriaceae</taxon>
        <taxon>Mycobacteroides</taxon>
    </lineage>
</organism>
<evidence type="ECO:0000313" key="1">
    <source>
        <dbReference type="EMBL" id="OHU57058.1"/>
    </source>
</evidence>
<gene>
    <name evidence="1" type="ORF">BKG82_12765</name>
</gene>
<dbReference type="AlphaFoldDB" id="A0A1S1LTQ0"/>